<reference evidence="2" key="1">
    <citation type="submission" date="2020-02" db="EMBL/GenBank/DDBJ databases">
        <authorList>
            <person name="Scholz U."/>
            <person name="Mascher M."/>
            <person name="Fiebig A."/>
        </authorList>
    </citation>
    <scope>NUCLEOTIDE SEQUENCE</scope>
</reference>
<dbReference type="AlphaFoldDB" id="A0A7I8K229"/>
<sequence length="52" mass="5851">MKLAPSTAPVVLKAQHEPQMPCEKKEDGEEERYQRRGGNGGGRGWNWERPAS</sequence>
<name>A0A7I8K229_SPIIN</name>
<organism evidence="2 3">
    <name type="scientific">Spirodela intermedia</name>
    <name type="common">Intermediate duckweed</name>
    <dbReference type="NCBI Taxonomy" id="51605"/>
    <lineage>
        <taxon>Eukaryota</taxon>
        <taxon>Viridiplantae</taxon>
        <taxon>Streptophyta</taxon>
        <taxon>Embryophyta</taxon>
        <taxon>Tracheophyta</taxon>
        <taxon>Spermatophyta</taxon>
        <taxon>Magnoliopsida</taxon>
        <taxon>Liliopsida</taxon>
        <taxon>Araceae</taxon>
        <taxon>Lemnoideae</taxon>
        <taxon>Spirodela</taxon>
    </lineage>
</organism>
<evidence type="ECO:0000256" key="1">
    <source>
        <dbReference type="SAM" id="MobiDB-lite"/>
    </source>
</evidence>
<evidence type="ECO:0000313" key="3">
    <source>
        <dbReference type="Proteomes" id="UP000663760"/>
    </source>
</evidence>
<dbReference type="Proteomes" id="UP000663760">
    <property type="component" value="Chromosome 2"/>
</dbReference>
<keyword evidence="3" id="KW-1185">Reference proteome</keyword>
<dbReference type="EMBL" id="LR746265">
    <property type="protein sequence ID" value="CAA7390853.1"/>
    <property type="molecule type" value="Genomic_DNA"/>
</dbReference>
<accession>A0A7I8K229</accession>
<gene>
    <name evidence="2" type="ORF">SI8410_02002272</name>
</gene>
<protein>
    <submittedName>
        <fullName evidence="2">Uncharacterized protein</fullName>
    </submittedName>
</protein>
<feature type="region of interest" description="Disordered" evidence="1">
    <location>
        <begin position="1"/>
        <end position="52"/>
    </location>
</feature>
<evidence type="ECO:0000313" key="2">
    <source>
        <dbReference type="EMBL" id="CAA7390853.1"/>
    </source>
</evidence>
<feature type="compositionally biased region" description="Basic and acidic residues" evidence="1">
    <location>
        <begin position="22"/>
        <end position="34"/>
    </location>
</feature>
<proteinExistence type="predicted"/>